<proteinExistence type="predicted"/>
<dbReference type="Pfam" id="PF08450">
    <property type="entry name" value="SGL"/>
    <property type="match status" value="1"/>
</dbReference>
<sequence length="328" mass="35382">MRHVWFFVCVAIFCSFTVVGAEETIGRIESLDSGFAELVPATAKIEVLAEGFSWIEGPVWVPDETGGHLLFSDIPQNSIFRWSKASGATLYMKPSGFTGLDSYGREPGSNGLALDGEGRLIACEHGDRRVSQLTEGGGKITLADRYKGNRLNSPNDLAIDSTGVIYFTDPPYGLPKQMNDPRCELDFCGVYRLDVDRTLTLLTKQFTRPNGIGLSPDEKTLYVAQSDSKQPVWMAFSIGPNKTINEGAVLYDATDAAKTAPGMPDGMAVHSGGAIFGSGPGGVYVISPSGKLLGRIFTGGRVSNCTFNDDESVLYLTADHQLCCVRLK</sequence>
<dbReference type="Proteomes" id="UP000315010">
    <property type="component" value="Unassembled WGS sequence"/>
</dbReference>
<dbReference type="InterPro" id="IPR013658">
    <property type="entry name" value="SGL"/>
</dbReference>
<dbReference type="SUPFAM" id="SSF63829">
    <property type="entry name" value="Calcium-dependent phosphotriesterase"/>
    <property type="match status" value="1"/>
</dbReference>
<evidence type="ECO:0000259" key="2">
    <source>
        <dbReference type="Pfam" id="PF08450"/>
    </source>
</evidence>
<dbReference type="PANTHER" id="PTHR47572:SF4">
    <property type="entry name" value="LACTONASE DRP35"/>
    <property type="match status" value="1"/>
</dbReference>
<evidence type="ECO:0000313" key="3">
    <source>
        <dbReference type="EMBL" id="TWT79015.1"/>
    </source>
</evidence>
<feature type="domain" description="SMP-30/Gluconolactonase/LRE-like region" evidence="2">
    <location>
        <begin position="56"/>
        <end position="318"/>
    </location>
</feature>
<protein>
    <submittedName>
        <fullName evidence="3">Gluconolactonase</fullName>
        <ecNumber evidence="3">3.1.1.17</ecNumber>
    </submittedName>
</protein>
<comment type="caution">
    <text evidence="3">The sequence shown here is derived from an EMBL/GenBank/DDBJ whole genome shotgun (WGS) entry which is preliminary data.</text>
</comment>
<dbReference type="EC" id="3.1.1.17" evidence="3"/>
<dbReference type="AlphaFoldDB" id="A0A5C5YVK1"/>
<gene>
    <name evidence="3" type="primary">gnl_1</name>
    <name evidence="3" type="ORF">CA13_04120</name>
</gene>
<dbReference type="InterPro" id="IPR011042">
    <property type="entry name" value="6-blade_b-propeller_TolB-like"/>
</dbReference>
<reference evidence="3 4" key="1">
    <citation type="submission" date="2019-02" db="EMBL/GenBank/DDBJ databases">
        <title>Deep-cultivation of Planctomycetes and their phenomic and genomic characterization uncovers novel biology.</title>
        <authorList>
            <person name="Wiegand S."/>
            <person name="Jogler M."/>
            <person name="Boedeker C."/>
            <person name="Pinto D."/>
            <person name="Vollmers J."/>
            <person name="Rivas-Marin E."/>
            <person name="Kohn T."/>
            <person name="Peeters S.H."/>
            <person name="Heuer A."/>
            <person name="Rast P."/>
            <person name="Oberbeckmann S."/>
            <person name="Bunk B."/>
            <person name="Jeske O."/>
            <person name="Meyerdierks A."/>
            <person name="Storesund J.E."/>
            <person name="Kallscheuer N."/>
            <person name="Luecker S."/>
            <person name="Lage O.M."/>
            <person name="Pohl T."/>
            <person name="Merkel B.J."/>
            <person name="Hornburger P."/>
            <person name="Mueller R.-W."/>
            <person name="Bruemmer F."/>
            <person name="Labrenz M."/>
            <person name="Spormann A.M."/>
            <person name="Op Den Camp H."/>
            <person name="Overmann J."/>
            <person name="Amann R."/>
            <person name="Jetten M.S.M."/>
            <person name="Mascher T."/>
            <person name="Medema M.H."/>
            <person name="Devos D.P."/>
            <person name="Kaster A.-K."/>
            <person name="Ovreas L."/>
            <person name="Rohde M."/>
            <person name="Galperin M.Y."/>
            <person name="Jogler C."/>
        </authorList>
    </citation>
    <scope>NUCLEOTIDE SEQUENCE [LARGE SCALE GENOMIC DNA]</scope>
    <source>
        <strain evidence="3 4">CA13</strain>
    </source>
</reference>
<name>A0A5C5YVK1_9BACT</name>
<dbReference type="Gene3D" id="2.120.10.30">
    <property type="entry name" value="TolB, C-terminal domain"/>
    <property type="match status" value="1"/>
</dbReference>
<evidence type="ECO:0000313" key="4">
    <source>
        <dbReference type="Proteomes" id="UP000315010"/>
    </source>
</evidence>
<dbReference type="InterPro" id="IPR051262">
    <property type="entry name" value="SMP-30/CGR1_Lactonase"/>
</dbReference>
<keyword evidence="4" id="KW-1185">Reference proteome</keyword>
<dbReference type="PANTHER" id="PTHR47572">
    <property type="entry name" value="LIPOPROTEIN-RELATED"/>
    <property type="match status" value="1"/>
</dbReference>
<dbReference type="EMBL" id="SJPJ01000001">
    <property type="protein sequence ID" value="TWT79015.1"/>
    <property type="molecule type" value="Genomic_DNA"/>
</dbReference>
<dbReference type="RefSeq" id="WP_146394233.1">
    <property type="nucleotide sequence ID" value="NZ_SJPJ01000001.1"/>
</dbReference>
<evidence type="ECO:0000256" key="1">
    <source>
        <dbReference type="ARBA" id="ARBA00022801"/>
    </source>
</evidence>
<organism evidence="3 4">
    <name type="scientific">Novipirellula herctigrandis</name>
    <dbReference type="NCBI Taxonomy" id="2527986"/>
    <lineage>
        <taxon>Bacteria</taxon>
        <taxon>Pseudomonadati</taxon>
        <taxon>Planctomycetota</taxon>
        <taxon>Planctomycetia</taxon>
        <taxon>Pirellulales</taxon>
        <taxon>Pirellulaceae</taxon>
        <taxon>Novipirellula</taxon>
    </lineage>
</organism>
<accession>A0A5C5YVK1</accession>
<dbReference type="OrthoDB" id="272794at2"/>
<keyword evidence="1 3" id="KW-0378">Hydrolase</keyword>
<dbReference type="GO" id="GO:0004341">
    <property type="term" value="F:gluconolactonase activity"/>
    <property type="evidence" value="ECO:0007669"/>
    <property type="project" value="UniProtKB-EC"/>
</dbReference>